<organism evidence="2">
    <name type="scientific">marine metagenome</name>
    <dbReference type="NCBI Taxonomy" id="408172"/>
    <lineage>
        <taxon>unclassified sequences</taxon>
        <taxon>metagenomes</taxon>
        <taxon>ecological metagenomes</taxon>
    </lineage>
</organism>
<feature type="transmembrane region" description="Helical" evidence="1">
    <location>
        <begin position="79"/>
        <end position="98"/>
    </location>
</feature>
<feature type="transmembrane region" description="Helical" evidence="1">
    <location>
        <begin position="147"/>
        <end position="167"/>
    </location>
</feature>
<protein>
    <recommendedName>
        <fullName evidence="3">Polysaccharide biosynthesis protein C-terminal domain-containing protein</fullName>
    </recommendedName>
</protein>
<gene>
    <name evidence="2" type="ORF">METZ01_LOCUS278977</name>
</gene>
<evidence type="ECO:0000313" key="2">
    <source>
        <dbReference type="EMBL" id="SVC26123.1"/>
    </source>
</evidence>
<evidence type="ECO:0008006" key="3">
    <source>
        <dbReference type="Google" id="ProtNLM"/>
    </source>
</evidence>
<keyword evidence="1" id="KW-0472">Membrane</keyword>
<sequence length="218" mass="22779">VNYARGLSVTALATGLTFALGFANQALLARMLGEEGRGALAAVATTVLLATLVIGEWVNRGNTFIAGHQPTRASSLLSLTLVWTALLSVVFAIGLWLAGPWLAAAISDQLSESLSVPVLWWAGVLTILLVVQRGAQAILLGLDRLRLYNVVPVLFIVVYLGGNALLAATTATPDVLHVLGVWCVAVALSGVVAIAACGRPVLLDLRPLLRQTAKVGSR</sequence>
<dbReference type="AlphaFoldDB" id="A0A382KRM4"/>
<feature type="transmembrane region" description="Helical" evidence="1">
    <location>
        <begin position="118"/>
        <end position="135"/>
    </location>
</feature>
<feature type="transmembrane region" description="Helical" evidence="1">
    <location>
        <begin position="39"/>
        <end position="58"/>
    </location>
</feature>
<feature type="transmembrane region" description="Helical" evidence="1">
    <location>
        <begin position="179"/>
        <end position="202"/>
    </location>
</feature>
<reference evidence="2" key="1">
    <citation type="submission" date="2018-05" db="EMBL/GenBank/DDBJ databases">
        <authorList>
            <person name="Lanie J.A."/>
            <person name="Ng W.-L."/>
            <person name="Kazmierczak K.M."/>
            <person name="Andrzejewski T.M."/>
            <person name="Davidsen T.M."/>
            <person name="Wayne K.J."/>
            <person name="Tettelin H."/>
            <person name="Glass J.I."/>
            <person name="Rusch D."/>
            <person name="Podicherti R."/>
            <person name="Tsui H.-C.T."/>
            <person name="Winkler M.E."/>
        </authorList>
    </citation>
    <scope>NUCLEOTIDE SEQUENCE</scope>
</reference>
<feature type="non-terminal residue" evidence="2">
    <location>
        <position position="1"/>
    </location>
</feature>
<proteinExistence type="predicted"/>
<keyword evidence="1" id="KW-1133">Transmembrane helix</keyword>
<evidence type="ECO:0000256" key="1">
    <source>
        <dbReference type="SAM" id="Phobius"/>
    </source>
</evidence>
<dbReference type="EMBL" id="UINC01081867">
    <property type="protein sequence ID" value="SVC26123.1"/>
    <property type="molecule type" value="Genomic_DNA"/>
</dbReference>
<name>A0A382KRM4_9ZZZZ</name>
<keyword evidence="1" id="KW-0812">Transmembrane</keyword>
<accession>A0A382KRM4</accession>
<feature type="non-terminal residue" evidence="2">
    <location>
        <position position="218"/>
    </location>
</feature>